<dbReference type="GO" id="GO:0051287">
    <property type="term" value="F:NAD binding"/>
    <property type="evidence" value="ECO:0007669"/>
    <property type="project" value="InterPro"/>
</dbReference>
<evidence type="ECO:0000256" key="5">
    <source>
        <dbReference type="ARBA" id="ARBA00023027"/>
    </source>
</evidence>
<dbReference type="Gene3D" id="3.40.718.10">
    <property type="entry name" value="Isopropylmalate Dehydrogenase"/>
    <property type="match status" value="1"/>
</dbReference>
<reference evidence="8 9" key="1">
    <citation type="journal article" date="2016" name="Nat. Microbiol.">
        <title>Genomic inference of the metabolism of cosmopolitan subsurface Archaea, Hadesarchaea.</title>
        <authorList>
            <person name="Baker B.J."/>
            <person name="Saw J.H."/>
            <person name="Lind A.E."/>
            <person name="Lazar C.S."/>
            <person name="Hinrichs K.-U."/>
            <person name="Teske A.P."/>
            <person name="Ettema T.J."/>
        </authorList>
    </citation>
    <scope>NUCLEOTIDE SEQUENCE [LARGE SCALE GENOMIC DNA]</scope>
</reference>
<dbReference type="STRING" id="1776334.APZ16_07135"/>
<name>A0A147JUI7_HADYE</name>
<evidence type="ECO:0000256" key="4">
    <source>
        <dbReference type="ARBA" id="ARBA00023002"/>
    </source>
</evidence>
<proteinExistence type="predicted"/>
<dbReference type="InterPro" id="IPR024084">
    <property type="entry name" value="IsoPropMal-DH-like_dom"/>
</dbReference>
<dbReference type="SUPFAM" id="SSF53659">
    <property type="entry name" value="Isocitrate/Isopropylmalate dehydrogenase-like"/>
    <property type="match status" value="1"/>
</dbReference>
<dbReference type="Pfam" id="PF00180">
    <property type="entry name" value="Iso_dh"/>
    <property type="match status" value="1"/>
</dbReference>
<keyword evidence="3" id="KW-0479">Metal-binding</keyword>
<comment type="cofactor">
    <cofactor evidence="1">
        <name>Mn(2+)</name>
        <dbReference type="ChEBI" id="CHEBI:29035"/>
    </cofactor>
</comment>
<dbReference type="EMBL" id="LQMQ01000047">
    <property type="protein sequence ID" value="KUO40177.1"/>
    <property type="molecule type" value="Genomic_DNA"/>
</dbReference>
<dbReference type="PANTHER" id="PTHR43275">
    <property type="entry name" value="D-MALATE DEHYDROGENASE [DECARBOXYLATING]"/>
    <property type="match status" value="1"/>
</dbReference>
<dbReference type="InterPro" id="IPR019818">
    <property type="entry name" value="IsoCit/isopropylmalate_DH_CS"/>
</dbReference>
<dbReference type="PANTHER" id="PTHR43275:SF1">
    <property type="entry name" value="D-MALATE DEHYDROGENASE [DECARBOXYLATING]"/>
    <property type="match status" value="1"/>
</dbReference>
<sequence length="376" mass="41637">MTRYRIAVIPGDGVGPEVIREGVKVLRAAADAVGGVDLDFVEFPFGAEHYLMTKELIPEEALKELSRFDAIYLGALGDPRVPPGVLEQGILLRLRFYFDQYINLRPVKLYQGVPCPLVGKGPEHVNFYVVRENTEDFYVALGGRARGSSSAELDLLRSLYEAKFKLDIDVDRDEIAYQLGVISRRGAERVIRYAFELARRKGKRRVTSVDKANVLTHVYGLWREVFESVARDYPEIETEFAFVDAVSMWFVKNPEWYQVVVTPNMFGDIITDLGAMIQGGLGLAPGGNINPDGVSMFEPIHGSAPKHAGKNVANPIATILAGQMMLEELGEKRAADVVEEAVAAVLREGKVRTYDLGGKSSTSEVGDEVVRKIENK</sequence>
<dbReference type="AlphaFoldDB" id="A0A147JUI7"/>
<feature type="domain" description="Isopropylmalate dehydrogenase-like" evidence="7">
    <location>
        <begin position="5"/>
        <end position="369"/>
    </location>
</feature>
<comment type="caution">
    <text evidence="8">The sequence shown here is derived from an EMBL/GenBank/DDBJ whole genome shotgun (WGS) entry which is preliminary data.</text>
</comment>
<evidence type="ECO:0000313" key="9">
    <source>
        <dbReference type="Proteomes" id="UP000074294"/>
    </source>
</evidence>
<evidence type="ECO:0000256" key="2">
    <source>
        <dbReference type="ARBA" id="ARBA00001946"/>
    </source>
</evidence>
<organism evidence="8 9">
    <name type="scientific">Hadarchaeum yellowstonense</name>
    <dbReference type="NCBI Taxonomy" id="1776334"/>
    <lineage>
        <taxon>Archaea</taxon>
        <taxon>Methanobacteriati</taxon>
        <taxon>Candidatus Hadarchaeota</taxon>
        <taxon>Candidatus Hadarchaeia</taxon>
        <taxon>Candidatus Hadarchaeales</taxon>
        <taxon>Candidatus Hadarchaeaceae</taxon>
        <taxon>Candidatus Hadarchaeum</taxon>
    </lineage>
</organism>
<keyword evidence="5" id="KW-0520">NAD</keyword>
<dbReference type="GO" id="GO:0000287">
    <property type="term" value="F:magnesium ion binding"/>
    <property type="evidence" value="ECO:0007669"/>
    <property type="project" value="InterPro"/>
</dbReference>
<keyword evidence="6" id="KW-0464">Manganese</keyword>
<evidence type="ECO:0000259" key="7">
    <source>
        <dbReference type="SMART" id="SM01329"/>
    </source>
</evidence>
<dbReference type="SMART" id="SM01329">
    <property type="entry name" value="Iso_dh"/>
    <property type="match status" value="1"/>
</dbReference>
<accession>A0A147JUI7</accession>
<gene>
    <name evidence="8" type="ORF">APZ16_07135</name>
</gene>
<comment type="cofactor">
    <cofactor evidence="2">
        <name>Mg(2+)</name>
        <dbReference type="ChEBI" id="CHEBI:18420"/>
    </cofactor>
</comment>
<dbReference type="Proteomes" id="UP000074294">
    <property type="component" value="Unassembled WGS sequence"/>
</dbReference>
<keyword evidence="4" id="KW-0560">Oxidoreductase</keyword>
<dbReference type="GO" id="GO:0016616">
    <property type="term" value="F:oxidoreductase activity, acting on the CH-OH group of donors, NAD or NADP as acceptor"/>
    <property type="evidence" value="ECO:0007669"/>
    <property type="project" value="InterPro"/>
</dbReference>
<evidence type="ECO:0000313" key="8">
    <source>
        <dbReference type="EMBL" id="KUO40177.1"/>
    </source>
</evidence>
<protein>
    <submittedName>
        <fullName evidence="8">3-isopropylmalate dehydrogenase</fullName>
    </submittedName>
</protein>
<evidence type="ECO:0000256" key="1">
    <source>
        <dbReference type="ARBA" id="ARBA00001936"/>
    </source>
</evidence>
<evidence type="ECO:0000256" key="3">
    <source>
        <dbReference type="ARBA" id="ARBA00022723"/>
    </source>
</evidence>
<evidence type="ECO:0000256" key="6">
    <source>
        <dbReference type="ARBA" id="ARBA00023211"/>
    </source>
</evidence>
<dbReference type="InterPro" id="IPR050501">
    <property type="entry name" value="ICDH/IPMDH"/>
</dbReference>
<dbReference type="PROSITE" id="PS00470">
    <property type="entry name" value="IDH_IMDH"/>
    <property type="match status" value="1"/>
</dbReference>